<feature type="transmembrane region" description="Helical" evidence="7">
    <location>
        <begin position="419"/>
        <end position="436"/>
    </location>
</feature>
<dbReference type="RefSeq" id="WP_151156482.1">
    <property type="nucleotide sequence ID" value="NZ_VZRA01000002.1"/>
</dbReference>
<feature type="transmembrane region" description="Helical" evidence="7">
    <location>
        <begin position="31"/>
        <end position="51"/>
    </location>
</feature>
<proteinExistence type="predicted"/>
<dbReference type="InterPro" id="IPR006726">
    <property type="entry name" value="PHBA_efflux_AaeB/fusaric-R"/>
</dbReference>
<feature type="transmembrane region" description="Helical" evidence="7">
    <location>
        <begin position="105"/>
        <end position="124"/>
    </location>
</feature>
<evidence type="ECO:0000256" key="2">
    <source>
        <dbReference type="ARBA" id="ARBA00022448"/>
    </source>
</evidence>
<protein>
    <submittedName>
        <fullName evidence="8">FUSC family protein</fullName>
    </submittedName>
</protein>
<evidence type="ECO:0000256" key="3">
    <source>
        <dbReference type="ARBA" id="ARBA00022475"/>
    </source>
</evidence>
<gene>
    <name evidence="8" type="ORF">F6V30_08050</name>
</gene>
<keyword evidence="5 7" id="KW-1133">Transmembrane helix</keyword>
<evidence type="ECO:0000256" key="7">
    <source>
        <dbReference type="SAM" id="Phobius"/>
    </source>
</evidence>
<comment type="caution">
    <text evidence="8">The sequence shown here is derived from an EMBL/GenBank/DDBJ whole genome shotgun (WGS) entry which is preliminary data.</text>
</comment>
<name>A0ABQ6TN79_9BACT</name>
<sequence>MSVCGADTVKSPFGTVWRELLFWGRTDGLDWIFVFKIILAAFLAMWISMQLRLDQPRTAMMTAVIVMQQQTGLVLVKSIYRIGATIAGILVGLLLLGLFAQEPVLYVLGLAVWVGLCTAGSAFYRNFRSYGCVLAGYSAAMMGQFSIPEPTAFFSIASTRLTEITLGILCAGVVSDVVFPRRLSDAITSNVQNRYREFIAFIRASLSGAAGRAELDSMRLRLVGNVLSLESIRSNAVLEDPEVRGRDLRLRKLNSEFMAVTTTFSSFQHLLKRLTKNATPAGLALTGLWESFGETVVTKGEIPANADAAHQAARRIAAFRAVLGRRIEEVRKNITADGDPQTALDFATAVELLHRFLRELHAYTQTYATLPNAENEPNTPDDIDFSVRTDPVVALLSGGRAFVGIIVIGWFWIASAWPYGTSALTFVAIASALFASAPDPSRNTNRMFIGHLAGLVAAFAYKFLVMPDMDGFALLCASMLPFLMVGLYLRTRPGLVDIGFGYTVFFIQMTNPSNTMQFNPVDFINDGCGVLVGVVVAGVLYRTLIPVSGSWLKRRLARQIRHQVIMACFAPLAGLRNRFESGTRDLLHKQAAVQKIADEQDRRLLALMFSVVEIGRAVIHLRQDAGSLRMPQPLADSVQDVLSSTALFFRRPTATFHDAALDRVTSAIKTIRLETESAAACACPRNVLNRMLASLHLIRTALLDEDVLVAVTADSPSANLLGVIPHAA</sequence>
<reference evidence="8 9" key="1">
    <citation type="journal article" date="2020" name="Microorganisms">
        <title>Description of Three Novel Members in the Family Geobacteraceae, Oryzomonas japonicum gen. nov., sp. nov., Oryzomonas sagensis sp. nov., and Oryzomonas ruber sp. nov.</title>
        <authorList>
            <person name="Xu Z."/>
            <person name="Masuda Y."/>
            <person name="Hayakawa C."/>
            <person name="Ushijima N."/>
            <person name="Kawano K."/>
            <person name="Shiratori Y."/>
            <person name="Senoo K."/>
            <person name="Itoh H."/>
        </authorList>
    </citation>
    <scope>NUCLEOTIDE SEQUENCE [LARGE SCALE GENOMIC DNA]</scope>
    <source>
        <strain evidence="8 9">Red100</strain>
    </source>
</reference>
<feature type="transmembrane region" description="Helical" evidence="7">
    <location>
        <begin position="448"/>
        <end position="465"/>
    </location>
</feature>
<organism evidence="8 9">
    <name type="scientific">Oryzomonas sagensis</name>
    <dbReference type="NCBI Taxonomy" id="2603857"/>
    <lineage>
        <taxon>Bacteria</taxon>
        <taxon>Pseudomonadati</taxon>
        <taxon>Thermodesulfobacteriota</taxon>
        <taxon>Desulfuromonadia</taxon>
        <taxon>Geobacterales</taxon>
        <taxon>Geobacteraceae</taxon>
        <taxon>Oryzomonas</taxon>
    </lineage>
</organism>
<evidence type="ECO:0000256" key="6">
    <source>
        <dbReference type="ARBA" id="ARBA00023136"/>
    </source>
</evidence>
<dbReference type="PANTHER" id="PTHR30509:SF9">
    <property type="entry name" value="MULTIDRUG RESISTANCE PROTEIN MDTO"/>
    <property type="match status" value="1"/>
</dbReference>
<feature type="transmembrane region" description="Helical" evidence="7">
    <location>
        <begin position="471"/>
        <end position="489"/>
    </location>
</feature>
<keyword evidence="6 7" id="KW-0472">Membrane</keyword>
<keyword evidence="3" id="KW-1003">Cell membrane</keyword>
<evidence type="ECO:0000256" key="5">
    <source>
        <dbReference type="ARBA" id="ARBA00022989"/>
    </source>
</evidence>
<feature type="transmembrane region" description="Helical" evidence="7">
    <location>
        <begin position="530"/>
        <end position="552"/>
    </location>
</feature>
<accession>A0ABQ6TN79</accession>
<dbReference type="PANTHER" id="PTHR30509">
    <property type="entry name" value="P-HYDROXYBENZOIC ACID EFFLUX PUMP SUBUNIT-RELATED"/>
    <property type="match status" value="1"/>
</dbReference>
<dbReference type="Proteomes" id="UP000798046">
    <property type="component" value="Unassembled WGS sequence"/>
</dbReference>
<feature type="transmembrane region" description="Helical" evidence="7">
    <location>
        <begin position="494"/>
        <end position="510"/>
    </location>
</feature>
<keyword evidence="4 7" id="KW-0812">Transmembrane</keyword>
<evidence type="ECO:0000313" key="9">
    <source>
        <dbReference type="Proteomes" id="UP000798046"/>
    </source>
</evidence>
<keyword evidence="2" id="KW-0813">Transport</keyword>
<feature type="transmembrane region" description="Helical" evidence="7">
    <location>
        <begin position="392"/>
        <end position="413"/>
    </location>
</feature>
<dbReference type="EMBL" id="VZRA01000002">
    <property type="protein sequence ID" value="KAB0670107.1"/>
    <property type="molecule type" value="Genomic_DNA"/>
</dbReference>
<comment type="subcellular location">
    <subcellularLocation>
        <location evidence="1">Cell membrane</location>
        <topology evidence="1">Multi-pass membrane protein</topology>
    </subcellularLocation>
</comment>
<evidence type="ECO:0000256" key="4">
    <source>
        <dbReference type="ARBA" id="ARBA00022692"/>
    </source>
</evidence>
<dbReference type="Pfam" id="PF04632">
    <property type="entry name" value="FUSC"/>
    <property type="match status" value="1"/>
</dbReference>
<feature type="transmembrane region" description="Helical" evidence="7">
    <location>
        <begin position="79"/>
        <end position="99"/>
    </location>
</feature>
<evidence type="ECO:0000313" key="8">
    <source>
        <dbReference type="EMBL" id="KAB0670107.1"/>
    </source>
</evidence>
<evidence type="ECO:0000256" key="1">
    <source>
        <dbReference type="ARBA" id="ARBA00004651"/>
    </source>
</evidence>
<keyword evidence="9" id="KW-1185">Reference proteome</keyword>